<keyword evidence="2" id="KW-0813">Transport</keyword>
<dbReference type="VEuPathDB" id="VectorBase:MDOMA2_018785"/>
<dbReference type="Pfam" id="PF00520">
    <property type="entry name" value="Ion_trans"/>
    <property type="match status" value="1"/>
</dbReference>
<dbReference type="GO" id="GO:0098703">
    <property type="term" value="P:calcium ion import across plasma membrane"/>
    <property type="evidence" value="ECO:0007669"/>
    <property type="project" value="TreeGrafter"/>
</dbReference>
<evidence type="ECO:0000259" key="12">
    <source>
        <dbReference type="Pfam" id="PF00520"/>
    </source>
</evidence>
<evidence type="ECO:0000256" key="5">
    <source>
        <dbReference type="ARBA" id="ARBA00022692"/>
    </source>
</evidence>
<dbReference type="SUPFAM" id="SSF81324">
    <property type="entry name" value="Voltage-gated potassium channels"/>
    <property type="match status" value="1"/>
</dbReference>
<evidence type="ECO:0000256" key="3">
    <source>
        <dbReference type="ARBA" id="ARBA00022568"/>
    </source>
</evidence>
<protein>
    <recommendedName>
        <fullName evidence="12">Ion transport domain-containing protein</fullName>
    </recommendedName>
</protein>
<dbReference type="InterPro" id="IPR050599">
    <property type="entry name" value="VDCC_alpha-1_subunit"/>
</dbReference>
<evidence type="ECO:0000256" key="6">
    <source>
        <dbReference type="ARBA" id="ARBA00022837"/>
    </source>
</evidence>
<dbReference type="GO" id="GO:0005891">
    <property type="term" value="C:voltage-gated calcium channel complex"/>
    <property type="evidence" value="ECO:0007669"/>
    <property type="project" value="TreeGrafter"/>
</dbReference>
<evidence type="ECO:0000313" key="13">
    <source>
        <dbReference type="EnsemblMetazoa" id="MDOA005409-PA"/>
    </source>
</evidence>
<sequence>MGSNCAIKNDFVTIQGHFEASNSIHTSYVRLKYIHSISPPQEIEKILMPTHTTSYKVHPEVMDNIQLQLNESTHTYWHSLSNLVASLLNSIQSIASLLLLLFLFIVIFGLLGMQVFGGRFTFKPEEEKPRSNFDSFYQSLLTVFQILTGEDWNVVMYDGIRAYGGVFSFGIVACIYYIILFICGNYILLNVFLAIAVDNLADADSLSTIEKEDESQIQLDNQIKNEMENEEYLQNGDHISFKAEFGADLDTYLQDEECGSYCDDENTYNKLDGVEQRVSSLPRRNTNTDKDRIKKDIPCGTSFFIFSHTNRYIFSSGDFPSMFSDLYELII</sequence>
<dbReference type="PANTHER" id="PTHR45628:SF1">
    <property type="entry name" value="VOLTAGE-DEPENDENT CALCIUM CHANNEL TYPE D SUBUNIT ALPHA-1"/>
    <property type="match status" value="1"/>
</dbReference>
<evidence type="ECO:0000256" key="10">
    <source>
        <dbReference type="ARBA" id="ARBA00023136"/>
    </source>
</evidence>
<dbReference type="VEuPathDB" id="VectorBase:MDOA005409"/>
<evidence type="ECO:0000256" key="9">
    <source>
        <dbReference type="ARBA" id="ARBA00023065"/>
    </source>
</evidence>
<keyword evidence="11" id="KW-0407">Ion channel</keyword>
<dbReference type="GO" id="GO:0008331">
    <property type="term" value="F:high voltage-gated calcium channel activity"/>
    <property type="evidence" value="ECO:0007669"/>
    <property type="project" value="TreeGrafter"/>
</dbReference>
<evidence type="ECO:0000256" key="1">
    <source>
        <dbReference type="ARBA" id="ARBA00004141"/>
    </source>
</evidence>
<feature type="domain" description="Ion transport" evidence="12">
    <location>
        <begin position="75"/>
        <end position="204"/>
    </location>
</feature>
<organism evidence="13">
    <name type="scientific">Musca domestica</name>
    <name type="common">House fly</name>
    <dbReference type="NCBI Taxonomy" id="7370"/>
    <lineage>
        <taxon>Eukaryota</taxon>
        <taxon>Metazoa</taxon>
        <taxon>Ecdysozoa</taxon>
        <taxon>Arthropoda</taxon>
        <taxon>Hexapoda</taxon>
        <taxon>Insecta</taxon>
        <taxon>Pterygota</taxon>
        <taxon>Neoptera</taxon>
        <taxon>Endopterygota</taxon>
        <taxon>Diptera</taxon>
        <taxon>Brachycera</taxon>
        <taxon>Muscomorpha</taxon>
        <taxon>Muscoidea</taxon>
        <taxon>Muscidae</taxon>
        <taxon>Musca</taxon>
    </lineage>
</organism>
<keyword evidence="8" id="KW-1133">Transmembrane helix</keyword>
<keyword evidence="4" id="KW-0107">Calcium channel</keyword>
<evidence type="ECO:0000256" key="7">
    <source>
        <dbReference type="ARBA" id="ARBA00022882"/>
    </source>
</evidence>
<keyword evidence="6" id="KW-0106">Calcium</keyword>
<comment type="subcellular location">
    <subcellularLocation>
        <location evidence="1">Membrane</location>
        <topology evidence="1">Multi-pass membrane protein</topology>
    </subcellularLocation>
</comment>
<dbReference type="Gene3D" id="1.10.287.70">
    <property type="match status" value="1"/>
</dbReference>
<evidence type="ECO:0000256" key="2">
    <source>
        <dbReference type="ARBA" id="ARBA00022448"/>
    </source>
</evidence>
<accession>A0A1I8MJ21</accession>
<dbReference type="EnsemblMetazoa" id="MDOA005409-RA">
    <property type="protein sequence ID" value="MDOA005409-PA"/>
    <property type="gene ID" value="MDOA005409"/>
</dbReference>
<dbReference type="STRING" id="7370.A0A1I8MJ21"/>
<dbReference type="eggNOG" id="KOG2301">
    <property type="taxonomic scope" value="Eukaryota"/>
</dbReference>
<reference evidence="13" key="1">
    <citation type="submission" date="2020-05" db="UniProtKB">
        <authorList>
            <consortium name="EnsemblMetazoa"/>
        </authorList>
    </citation>
    <scope>IDENTIFICATION</scope>
    <source>
        <strain evidence="13">Aabys</strain>
    </source>
</reference>
<dbReference type="VEuPathDB" id="VectorBase:MDOMA2_002561"/>
<evidence type="ECO:0000256" key="4">
    <source>
        <dbReference type="ARBA" id="ARBA00022673"/>
    </source>
</evidence>
<dbReference type="AlphaFoldDB" id="A0A1I8MJ21"/>
<dbReference type="FunFam" id="1.10.287.70:FF:000107">
    <property type="entry name" value="Voltage-dependent L-type calcium channel subunit alpha"/>
    <property type="match status" value="1"/>
</dbReference>
<name>A0A1I8MJ21_MUSDO</name>
<dbReference type="InterPro" id="IPR005821">
    <property type="entry name" value="Ion_trans_dom"/>
</dbReference>
<keyword evidence="3" id="KW-0109">Calcium transport</keyword>
<evidence type="ECO:0000256" key="8">
    <source>
        <dbReference type="ARBA" id="ARBA00022989"/>
    </source>
</evidence>
<keyword evidence="9" id="KW-0406">Ion transport</keyword>
<keyword evidence="10" id="KW-0472">Membrane</keyword>
<evidence type="ECO:0000256" key="11">
    <source>
        <dbReference type="ARBA" id="ARBA00023303"/>
    </source>
</evidence>
<proteinExistence type="predicted"/>
<keyword evidence="7" id="KW-0851">Voltage-gated channel</keyword>
<dbReference type="PANTHER" id="PTHR45628">
    <property type="entry name" value="VOLTAGE-DEPENDENT CALCIUM CHANNEL TYPE A SUBUNIT ALPHA-1"/>
    <property type="match status" value="1"/>
</dbReference>
<keyword evidence="5" id="KW-0812">Transmembrane</keyword>